<dbReference type="RefSeq" id="WP_244823775.1">
    <property type="nucleotide sequence ID" value="NZ_CP112998.1"/>
</dbReference>
<dbReference type="Proteomes" id="UP001164653">
    <property type="component" value="Chromosome"/>
</dbReference>
<keyword evidence="2" id="KW-1185">Reference proteome</keyword>
<evidence type="ECO:0000313" key="2">
    <source>
        <dbReference type="Proteomes" id="UP001164653"/>
    </source>
</evidence>
<name>A0A9E8N7F2_9BACT</name>
<organism evidence="1 2">
    <name type="scientific">Dyadobacter pollutisoli</name>
    <dbReference type="NCBI Taxonomy" id="2910158"/>
    <lineage>
        <taxon>Bacteria</taxon>
        <taxon>Pseudomonadati</taxon>
        <taxon>Bacteroidota</taxon>
        <taxon>Cytophagia</taxon>
        <taxon>Cytophagales</taxon>
        <taxon>Spirosomataceae</taxon>
        <taxon>Dyadobacter</taxon>
    </lineage>
</organism>
<dbReference type="AlphaFoldDB" id="A0A9E8N7F2"/>
<protein>
    <submittedName>
        <fullName evidence="1">Uncharacterized protein</fullName>
    </submittedName>
</protein>
<reference evidence="1" key="1">
    <citation type="submission" date="2022-11" db="EMBL/GenBank/DDBJ databases">
        <title>Dyadobacter pollutisoli sp. nov., isolated from plastic dumped soil.</title>
        <authorList>
            <person name="Kim J.M."/>
            <person name="Kim K.R."/>
            <person name="Lee J.K."/>
            <person name="Hao L."/>
            <person name="Jeon C.O."/>
        </authorList>
    </citation>
    <scope>NUCLEOTIDE SEQUENCE</scope>
    <source>
        <strain evidence="1">U1</strain>
    </source>
</reference>
<proteinExistence type="predicted"/>
<dbReference type="EMBL" id="CP112998">
    <property type="protein sequence ID" value="WAC10183.1"/>
    <property type="molecule type" value="Genomic_DNA"/>
</dbReference>
<sequence length="55" mass="6635">MTKDEKYLELKKKIIFGLEKTLENVLEFKRQKNSELVIMRGDEIVKIKPEDFHKL</sequence>
<evidence type="ECO:0000313" key="1">
    <source>
        <dbReference type="EMBL" id="WAC10183.1"/>
    </source>
</evidence>
<dbReference type="KEGG" id="dpf:ON006_20775"/>
<accession>A0A9E8N7F2</accession>
<gene>
    <name evidence="1" type="ORF">ON006_20775</name>
</gene>